<protein>
    <submittedName>
        <fullName evidence="7">Methyl-accepting chemotaxis protein</fullName>
    </submittedName>
</protein>
<dbReference type="PROSITE" id="PS50111">
    <property type="entry name" value="CHEMOTAXIS_TRANSDUC_2"/>
    <property type="match status" value="1"/>
</dbReference>
<dbReference type="EMBL" id="JAUEDK010000005">
    <property type="protein sequence ID" value="MDN0074075.1"/>
    <property type="molecule type" value="Genomic_DNA"/>
</dbReference>
<comment type="similarity">
    <text evidence="2">Belongs to the methyl-accepting chemotaxis (MCP) protein family.</text>
</comment>
<keyword evidence="4" id="KW-1133">Transmembrane helix</keyword>
<dbReference type="CDD" id="cd11386">
    <property type="entry name" value="MCP_signal"/>
    <property type="match status" value="1"/>
</dbReference>
<proteinExistence type="inferred from homology"/>
<gene>
    <name evidence="7" type="ORF">QU481_04125</name>
</gene>
<accession>A0ABT7XK04</accession>
<dbReference type="Gene3D" id="1.10.287.950">
    <property type="entry name" value="Methyl-accepting chemotaxis protein"/>
    <property type="match status" value="1"/>
</dbReference>
<dbReference type="InterPro" id="IPR003660">
    <property type="entry name" value="HAMP_dom"/>
</dbReference>
<comment type="caution">
    <text evidence="7">The sequence shown here is derived from an EMBL/GenBank/DDBJ whole genome shotgun (WGS) entry which is preliminary data.</text>
</comment>
<feature type="transmembrane region" description="Helical" evidence="4">
    <location>
        <begin position="23"/>
        <end position="44"/>
    </location>
</feature>
<name>A0ABT7XK04_9NEIS</name>
<dbReference type="PANTHER" id="PTHR32089">
    <property type="entry name" value="METHYL-ACCEPTING CHEMOTAXIS PROTEIN MCPB"/>
    <property type="match status" value="1"/>
</dbReference>
<feature type="transmembrane region" description="Helical" evidence="4">
    <location>
        <begin position="72"/>
        <end position="93"/>
    </location>
</feature>
<evidence type="ECO:0000256" key="2">
    <source>
        <dbReference type="ARBA" id="ARBA00029447"/>
    </source>
</evidence>
<dbReference type="Proteomes" id="UP001168540">
    <property type="component" value="Unassembled WGS sequence"/>
</dbReference>
<dbReference type="SMART" id="SM00283">
    <property type="entry name" value="MA"/>
    <property type="match status" value="1"/>
</dbReference>
<dbReference type="CDD" id="cd06225">
    <property type="entry name" value="HAMP"/>
    <property type="match status" value="1"/>
</dbReference>
<evidence type="ECO:0000256" key="1">
    <source>
        <dbReference type="ARBA" id="ARBA00023224"/>
    </source>
</evidence>
<keyword evidence="8" id="KW-1185">Reference proteome</keyword>
<evidence type="ECO:0000313" key="8">
    <source>
        <dbReference type="Proteomes" id="UP001168540"/>
    </source>
</evidence>
<dbReference type="PANTHER" id="PTHR32089:SF112">
    <property type="entry name" value="LYSOZYME-LIKE PROTEIN-RELATED"/>
    <property type="match status" value="1"/>
</dbReference>
<keyword evidence="4" id="KW-0472">Membrane</keyword>
<feature type="domain" description="HAMP" evidence="6">
    <location>
        <begin position="95"/>
        <end position="149"/>
    </location>
</feature>
<keyword evidence="4" id="KW-0812">Transmembrane</keyword>
<dbReference type="Pfam" id="PF00672">
    <property type="entry name" value="HAMP"/>
    <property type="match status" value="1"/>
</dbReference>
<reference evidence="7" key="1">
    <citation type="submission" date="2023-06" db="EMBL/GenBank/DDBJ databases">
        <authorList>
            <person name="Zhang S."/>
        </authorList>
    </citation>
    <scope>NUCLEOTIDE SEQUENCE</scope>
    <source>
        <strain evidence="7">SG2303</strain>
    </source>
</reference>
<sequence>MEWFWKLYDGVERTFWNSLTKKLCSFFFISLFQLVMVGFVYYLLHDLRGLLHGQRLDAATLAQVEGRIDSGLIWLGVIWVLSFLFIAGMVAYLRYLIVRPIERIIAIFREIGAGQGDLSRDIPSITHDEIRELSESYNVFLKKMREIITNVRLMTIRIAMDSARTRQNVGESLGSAQRQDALASEVQTSSDQTTQGINQVSDQTQAISGSTAVNLEVARSSYSELQEVTERIVQISERVGRFNGTVDDLNQRSASIKTIVDLIKDISDQTNLLALNAAIEAARAGEQGRGFAVVADEVRKLAERVKSATNEISGNIDGMLELVSETQRETNQITDDTEVAREVVAKASQHFGKIVGDYEQTVGSLSEIAQTMELFAQTNRQVNANVTDIHQLGQQVTQRLRRTEEVSAKLAKAAEDVQDTVFRFIVGEGEFHHIMGSARRIREELQRVLERHAASGLNLFDQQYQRVPGTEPAKYRTSYDAKVEGELQPLFDRLVREVDGGRFCLMVDSKGYAPTHNSFLSRPLTGNTEKDLAESRDKRLFNDAVSLRAAGNTKSFLLQTYARDTGEILTELDLPLSVGGRHWGALRFGFNPEKLLEGLSV</sequence>
<evidence type="ECO:0000256" key="4">
    <source>
        <dbReference type="SAM" id="Phobius"/>
    </source>
</evidence>
<evidence type="ECO:0000259" key="6">
    <source>
        <dbReference type="PROSITE" id="PS50885"/>
    </source>
</evidence>
<dbReference type="InterPro" id="IPR004089">
    <property type="entry name" value="MCPsignal_dom"/>
</dbReference>
<dbReference type="SUPFAM" id="SSF58104">
    <property type="entry name" value="Methyl-accepting chemotaxis protein (MCP) signaling domain"/>
    <property type="match status" value="1"/>
</dbReference>
<dbReference type="PROSITE" id="PS50885">
    <property type="entry name" value="HAMP"/>
    <property type="match status" value="1"/>
</dbReference>
<dbReference type="SMART" id="SM00304">
    <property type="entry name" value="HAMP"/>
    <property type="match status" value="3"/>
</dbReference>
<keyword evidence="1 3" id="KW-0807">Transducer</keyword>
<feature type="domain" description="Methyl-accepting transducer" evidence="5">
    <location>
        <begin position="154"/>
        <end position="390"/>
    </location>
</feature>
<evidence type="ECO:0000256" key="3">
    <source>
        <dbReference type="PROSITE-ProRule" id="PRU00284"/>
    </source>
</evidence>
<dbReference type="Pfam" id="PF00015">
    <property type="entry name" value="MCPsignal"/>
    <property type="match status" value="1"/>
</dbReference>
<evidence type="ECO:0000259" key="5">
    <source>
        <dbReference type="PROSITE" id="PS50111"/>
    </source>
</evidence>
<evidence type="ECO:0000313" key="7">
    <source>
        <dbReference type="EMBL" id="MDN0074075.1"/>
    </source>
</evidence>
<dbReference type="RefSeq" id="WP_289828621.1">
    <property type="nucleotide sequence ID" value="NZ_JAUEDK010000005.1"/>
</dbReference>
<organism evidence="7 8">
    <name type="scientific">Crenobacter oryzisoli</name>
    <dbReference type="NCBI Taxonomy" id="3056844"/>
    <lineage>
        <taxon>Bacteria</taxon>
        <taxon>Pseudomonadati</taxon>
        <taxon>Pseudomonadota</taxon>
        <taxon>Betaproteobacteria</taxon>
        <taxon>Neisseriales</taxon>
        <taxon>Neisseriaceae</taxon>
        <taxon>Crenobacter</taxon>
    </lineage>
</organism>